<sequence>MKNYKLHTSHKRLLADTTTPVSIYLRLRDVFPNSILLESSDYHSRENSLSYVCCDPIAGIVLNGDKLETYFPDGNREQYPLGDLDLKKHVSDFRKQFESTSDNDFKFISNGLFGYFAYETVEHFEDIKLQSGPAEGRDIPLMQYHVYRYIIVIDHFKNELYLLEHRMDKNAPDGLEKIQYLIQNKNFPEYKFSLNGEEKSNFTDEQFIELVENVKKHVYRGDVFQIVPSRAFSKPFLGDEFNVYRSLRSINPSPYLFYFDYGDFKLFGSSPEAQLTIKNNQATIYPIAGTFKRTGNDLLDAELAENLKKDVKENAEHVMLVDLARNDLSRHCDKVEVRSFKEIQYYSHLIHMVSKVTGQLQDSVDPFDVVGDTYPAGTLSGAPKYMAMQLIDRFEKQKRGFYSGAIGYMGFNGDFNHAIMIRSFMSQNNVLHYQAGAGIVADSDPQSELNEVNNKIMALRKALEMAGEI</sequence>
<dbReference type="EMBL" id="FNHH01000039">
    <property type="protein sequence ID" value="SDN08500.1"/>
    <property type="molecule type" value="Genomic_DNA"/>
</dbReference>
<evidence type="ECO:0000256" key="2">
    <source>
        <dbReference type="ARBA" id="ARBA00011575"/>
    </source>
</evidence>
<evidence type="ECO:0000256" key="8">
    <source>
        <dbReference type="ARBA" id="ARBA00047683"/>
    </source>
</evidence>
<dbReference type="Pfam" id="PF04715">
    <property type="entry name" value="Anth_synt_I_N"/>
    <property type="match status" value="1"/>
</dbReference>
<keyword evidence="6" id="KW-0456">Lyase</keyword>
<dbReference type="Pfam" id="PF00425">
    <property type="entry name" value="Chorismate_bind"/>
    <property type="match status" value="1"/>
</dbReference>
<keyword evidence="5" id="KW-0460">Magnesium</keyword>
<evidence type="ECO:0000259" key="9">
    <source>
        <dbReference type="Pfam" id="PF00425"/>
    </source>
</evidence>
<dbReference type="Proteomes" id="UP000199226">
    <property type="component" value="Unassembled WGS sequence"/>
</dbReference>
<dbReference type="SUPFAM" id="SSF56322">
    <property type="entry name" value="ADC synthase"/>
    <property type="match status" value="1"/>
</dbReference>
<organism evidence="11 12">
    <name type="scientific">Daejeonella rubra</name>
    <dbReference type="NCBI Taxonomy" id="990371"/>
    <lineage>
        <taxon>Bacteria</taxon>
        <taxon>Pseudomonadati</taxon>
        <taxon>Bacteroidota</taxon>
        <taxon>Sphingobacteriia</taxon>
        <taxon>Sphingobacteriales</taxon>
        <taxon>Sphingobacteriaceae</taxon>
        <taxon>Daejeonella</taxon>
    </lineage>
</organism>
<evidence type="ECO:0000313" key="11">
    <source>
        <dbReference type="EMBL" id="SDN08500.1"/>
    </source>
</evidence>
<gene>
    <name evidence="11" type="ORF">SAMN05421813_13919</name>
</gene>
<evidence type="ECO:0000256" key="4">
    <source>
        <dbReference type="ARBA" id="ARBA00022723"/>
    </source>
</evidence>
<dbReference type="InterPro" id="IPR015890">
    <property type="entry name" value="Chorismate_C"/>
</dbReference>
<dbReference type="Gene3D" id="3.60.120.10">
    <property type="entry name" value="Anthranilate synthase"/>
    <property type="match status" value="1"/>
</dbReference>
<dbReference type="STRING" id="990371.SAMN05421813_13919"/>
<dbReference type="GO" id="GO:0000162">
    <property type="term" value="P:L-tryptophan biosynthetic process"/>
    <property type="evidence" value="ECO:0007669"/>
    <property type="project" value="TreeGrafter"/>
</dbReference>
<dbReference type="GO" id="GO:0046872">
    <property type="term" value="F:metal ion binding"/>
    <property type="evidence" value="ECO:0007669"/>
    <property type="project" value="UniProtKB-KW"/>
</dbReference>
<reference evidence="12" key="1">
    <citation type="submission" date="2016-10" db="EMBL/GenBank/DDBJ databases">
        <authorList>
            <person name="Varghese N."/>
            <person name="Submissions S."/>
        </authorList>
    </citation>
    <scope>NUCLEOTIDE SEQUENCE [LARGE SCALE GENOMIC DNA]</scope>
    <source>
        <strain evidence="12">DSM 24536</strain>
    </source>
</reference>
<dbReference type="RefSeq" id="WP_090706991.1">
    <property type="nucleotide sequence ID" value="NZ_FNHH01000039.1"/>
</dbReference>
<evidence type="ECO:0000313" key="12">
    <source>
        <dbReference type="Proteomes" id="UP000199226"/>
    </source>
</evidence>
<comment type="function">
    <text evidence="7">Part of a heterotetrameric complex that catalyzes the two-step biosynthesis of anthranilate, an intermediate in the biosynthesis of L-tryptophan. In the first step, the glutamine-binding beta subunit (TrpG) of anthranilate synthase (AS) provides the glutamine amidotransferase activity which generates ammonia as a substrate that, along with chorismate, is used in the second step, catalyzed by the large alpha subunit of AS (TrpE) to produce anthranilate. In the absence of TrpG, TrpE can synthesize anthranilate directly from chorismate and high concentrations of ammonia.</text>
</comment>
<dbReference type="InterPro" id="IPR006805">
    <property type="entry name" value="Anth_synth_I_N"/>
</dbReference>
<feature type="domain" description="Anthranilate synthase component I N-terminal" evidence="10">
    <location>
        <begin position="16"/>
        <end position="162"/>
    </location>
</feature>
<dbReference type="GO" id="GO:0004049">
    <property type="term" value="F:anthranilate synthase activity"/>
    <property type="evidence" value="ECO:0007669"/>
    <property type="project" value="UniProtKB-EC"/>
</dbReference>
<dbReference type="AlphaFoldDB" id="A0A1G9YHM8"/>
<evidence type="ECO:0000259" key="10">
    <source>
        <dbReference type="Pfam" id="PF04715"/>
    </source>
</evidence>
<proteinExistence type="predicted"/>
<feature type="domain" description="Chorismate-utilising enzyme C-terminal" evidence="9">
    <location>
        <begin position="204"/>
        <end position="455"/>
    </location>
</feature>
<evidence type="ECO:0000256" key="3">
    <source>
        <dbReference type="ARBA" id="ARBA00020653"/>
    </source>
</evidence>
<comment type="cofactor">
    <cofactor evidence="1">
        <name>Mg(2+)</name>
        <dbReference type="ChEBI" id="CHEBI:18420"/>
    </cofactor>
</comment>
<accession>A0A1G9YHM8</accession>
<evidence type="ECO:0000256" key="7">
    <source>
        <dbReference type="ARBA" id="ARBA00025634"/>
    </source>
</evidence>
<dbReference type="InterPro" id="IPR019999">
    <property type="entry name" value="Anth_synth_I-like"/>
</dbReference>
<dbReference type="PANTHER" id="PTHR11236">
    <property type="entry name" value="AMINOBENZOATE/ANTHRANILATE SYNTHASE"/>
    <property type="match status" value="1"/>
</dbReference>
<dbReference type="OrthoDB" id="9803598at2"/>
<comment type="subunit">
    <text evidence="2">Heterotetramer consisting of two non-identical subunits: a beta subunit (TrpG) and a large alpha subunit (TrpE).</text>
</comment>
<keyword evidence="12" id="KW-1185">Reference proteome</keyword>
<dbReference type="PRINTS" id="PR00095">
    <property type="entry name" value="ANTSNTHASEI"/>
</dbReference>
<comment type="catalytic activity">
    <reaction evidence="8">
        <text>chorismate + L-glutamine = anthranilate + pyruvate + L-glutamate + H(+)</text>
        <dbReference type="Rhea" id="RHEA:21732"/>
        <dbReference type="ChEBI" id="CHEBI:15361"/>
        <dbReference type="ChEBI" id="CHEBI:15378"/>
        <dbReference type="ChEBI" id="CHEBI:16567"/>
        <dbReference type="ChEBI" id="CHEBI:29748"/>
        <dbReference type="ChEBI" id="CHEBI:29985"/>
        <dbReference type="ChEBI" id="CHEBI:58359"/>
        <dbReference type="EC" id="4.1.3.27"/>
    </reaction>
</comment>
<evidence type="ECO:0000256" key="1">
    <source>
        <dbReference type="ARBA" id="ARBA00001946"/>
    </source>
</evidence>
<protein>
    <recommendedName>
        <fullName evidence="3">Anthranilate synthase component 1</fullName>
    </recommendedName>
</protein>
<dbReference type="InterPro" id="IPR005801">
    <property type="entry name" value="ADC_synthase"/>
</dbReference>
<dbReference type="PANTHER" id="PTHR11236:SF48">
    <property type="entry name" value="ISOCHORISMATE SYNTHASE MENF"/>
    <property type="match status" value="1"/>
</dbReference>
<evidence type="ECO:0000256" key="6">
    <source>
        <dbReference type="ARBA" id="ARBA00023239"/>
    </source>
</evidence>
<keyword evidence="4" id="KW-0479">Metal-binding</keyword>
<name>A0A1G9YHM8_9SPHI</name>
<evidence type="ECO:0000256" key="5">
    <source>
        <dbReference type="ARBA" id="ARBA00022842"/>
    </source>
</evidence>